<feature type="region of interest" description="Disordered" evidence="5">
    <location>
        <begin position="1"/>
        <end position="25"/>
    </location>
</feature>
<evidence type="ECO:0000256" key="5">
    <source>
        <dbReference type="SAM" id="MobiDB-lite"/>
    </source>
</evidence>
<accession>A0ABX1PQC6</accession>
<dbReference type="PANTHER" id="PTHR30055">
    <property type="entry name" value="HTH-TYPE TRANSCRIPTIONAL REGULATOR RUTR"/>
    <property type="match status" value="1"/>
</dbReference>
<proteinExistence type="predicted"/>
<evidence type="ECO:0000313" key="7">
    <source>
        <dbReference type="EMBL" id="NMG26063.1"/>
    </source>
</evidence>
<keyword evidence="2 4" id="KW-0238">DNA-binding</keyword>
<evidence type="ECO:0000259" key="6">
    <source>
        <dbReference type="PROSITE" id="PS50977"/>
    </source>
</evidence>
<keyword evidence="8" id="KW-1185">Reference proteome</keyword>
<organism evidence="7 8">
    <name type="scientific">Aromatoleum anaerobium</name>
    <dbReference type="NCBI Taxonomy" id="182180"/>
    <lineage>
        <taxon>Bacteria</taxon>
        <taxon>Pseudomonadati</taxon>
        <taxon>Pseudomonadota</taxon>
        <taxon>Betaproteobacteria</taxon>
        <taxon>Rhodocyclales</taxon>
        <taxon>Rhodocyclaceae</taxon>
        <taxon>Aromatoleum</taxon>
    </lineage>
</organism>
<evidence type="ECO:0000313" key="8">
    <source>
        <dbReference type="Proteomes" id="UP000615989"/>
    </source>
</evidence>
<dbReference type="Gene3D" id="1.10.357.10">
    <property type="entry name" value="Tetracycline Repressor, domain 2"/>
    <property type="match status" value="1"/>
</dbReference>
<dbReference type="PROSITE" id="PS50977">
    <property type="entry name" value="HTH_TETR_2"/>
    <property type="match status" value="1"/>
</dbReference>
<dbReference type="Pfam" id="PF00440">
    <property type="entry name" value="TetR_N"/>
    <property type="match status" value="1"/>
</dbReference>
<dbReference type="InterPro" id="IPR009057">
    <property type="entry name" value="Homeodomain-like_sf"/>
</dbReference>
<evidence type="ECO:0000256" key="2">
    <source>
        <dbReference type="ARBA" id="ARBA00023125"/>
    </source>
</evidence>
<dbReference type="EMBL" id="WTVG01000052">
    <property type="protein sequence ID" value="NMG26063.1"/>
    <property type="molecule type" value="Genomic_DNA"/>
</dbReference>
<dbReference type="Proteomes" id="UP000615989">
    <property type="component" value="Unassembled WGS sequence"/>
</dbReference>
<evidence type="ECO:0000256" key="1">
    <source>
        <dbReference type="ARBA" id="ARBA00023015"/>
    </source>
</evidence>
<dbReference type="RefSeq" id="WP_169119401.1">
    <property type="nucleotide sequence ID" value="NZ_WTVG02000039.1"/>
</dbReference>
<evidence type="ECO:0000256" key="4">
    <source>
        <dbReference type="PROSITE-ProRule" id="PRU00335"/>
    </source>
</evidence>
<protein>
    <submittedName>
        <fullName evidence="7">TetR family transcriptional regulator</fullName>
    </submittedName>
</protein>
<keyword evidence="3" id="KW-0804">Transcription</keyword>
<feature type="DNA-binding region" description="H-T-H motif" evidence="4">
    <location>
        <begin position="52"/>
        <end position="71"/>
    </location>
</feature>
<dbReference type="PANTHER" id="PTHR30055:SF234">
    <property type="entry name" value="HTH-TYPE TRANSCRIPTIONAL REGULATOR BETI"/>
    <property type="match status" value="1"/>
</dbReference>
<feature type="domain" description="HTH tetR-type" evidence="6">
    <location>
        <begin position="29"/>
        <end position="89"/>
    </location>
</feature>
<reference evidence="7" key="1">
    <citation type="submission" date="2019-12" db="EMBL/GenBank/DDBJ databases">
        <title>Comparative genomics gives insights into the taxonomy of the Azoarcus-Aromatoleum group and reveals separate origins of nif in the plant-associated Azoarcus and non-plant-associated Aromatoleum sub-groups.</title>
        <authorList>
            <person name="Lafos M."/>
            <person name="Maluk M."/>
            <person name="Batista M."/>
            <person name="Junghare M."/>
            <person name="Carmona M."/>
            <person name="Faoro H."/>
            <person name="Cruz L.M."/>
            <person name="Battistoni F."/>
            <person name="De Souza E."/>
            <person name="Pedrosa F."/>
            <person name="Chen W.-M."/>
            <person name="Poole P.S."/>
            <person name="Dixon R.A."/>
            <person name="James E.K."/>
        </authorList>
    </citation>
    <scope>NUCLEOTIDE SEQUENCE</scope>
    <source>
        <strain evidence="7">LuFRes1</strain>
    </source>
</reference>
<comment type="caution">
    <text evidence="7">The sequence shown here is derived from an EMBL/GenBank/DDBJ whole genome shotgun (WGS) entry which is preliminary data.</text>
</comment>
<sequence>MSKGAGQATTPAGADSAAPRATPSQARARFTVETILEAASEILRVQGVDAVTTRKIAARAGVSVGAVYQYFPHKEAILIEISKRVMDEESEAASPELFRLHRKSLDEMLQALFRNTVRTETRLYSLGRDFYQRYARHMQFGRAQGLGRGSRTSEQLVASTEMLLKQHADVVGEPDTQLASFMLVRGMRSILATLVEERPELLQSPSLVPMLVRIARAINDSREEGEEPDPLAGEE</sequence>
<keyword evidence="1" id="KW-0805">Transcription regulation</keyword>
<dbReference type="PRINTS" id="PR00455">
    <property type="entry name" value="HTHTETR"/>
</dbReference>
<evidence type="ECO:0000256" key="3">
    <source>
        <dbReference type="ARBA" id="ARBA00023163"/>
    </source>
</evidence>
<dbReference type="InterPro" id="IPR001647">
    <property type="entry name" value="HTH_TetR"/>
</dbReference>
<name>A0ABX1PQC6_9RHOO</name>
<dbReference type="SUPFAM" id="SSF46689">
    <property type="entry name" value="Homeodomain-like"/>
    <property type="match status" value="1"/>
</dbReference>
<gene>
    <name evidence="7" type="ORF">GO606_15355</name>
</gene>
<dbReference type="InterPro" id="IPR050109">
    <property type="entry name" value="HTH-type_TetR-like_transc_reg"/>
</dbReference>